<feature type="transmembrane region" description="Helical" evidence="2">
    <location>
        <begin position="147"/>
        <end position="166"/>
    </location>
</feature>
<feature type="transmembrane region" description="Helical" evidence="2">
    <location>
        <begin position="124"/>
        <end position="141"/>
    </location>
</feature>
<sequence>MEPNTFASSSPSPFSQTPPAPTSTSQSSFGREIDGPMTLLKFGWRLLINHWKTLVPILILPSIISYIGSLLGITHVGVLVFIGVLISIVGAVFSVAMVPAVIDAIRRVSTDSTAVINTKEQYKFGFKYFWSFILVGIIFTFAQMGSFVLFVIPGIVVWVYASMYLFTLTVDGKKGFSALTESYSLIRERWWPVLGRIVLLGVVMMVAWLVLWAIISGVAAIFGIHLFSLTNSVNPVASGSIVMFTISAILNLIGTCILAPIGMGYTYKLYESLKATRSANIETKTFKNWLIAFICVGVVVMITIPIMISFWAVNIARSKAVQTNQNVQNSMADVQRQIDAVNLETIQQGQTNTTTQ</sequence>
<proteinExistence type="predicted"/>
<dbReference type="Proteomes" id="UP000178089">
    <property type="component" value="Unassembled WGS sequence"/>
</dbReference>
<accession>A0A1G2MY75</accession>
<evidence type="ECO:0000313" key="4">
    <source>
        <dbReference type="Proteomes" id="UP000178089"/>
    </source>
</evidence>
<protein>
    <recommendedName>
        <fullName evidence="5">Glycerophosphoryl diester phosphodiesterase membrane domain-containing protein</fullName>
    </recommendedName>
</protein>
<evidence type="ECO:0000256" key="2">
    <source>
        <dbReference type="SAM" id="Phobius"/>
    </source>
</evidence>
<feature type="region of interest" description="Disordered" evidence="1">
    <location>
        <begin position="1"/>
        <end position="30"/>
    </location>
</feature>
<feature type="compositionally biased region" description="Low complexity" evidence="1">
    <location>
        <begin position="1"/>
        <end position="15"/>
    </location>
</feature>
<feature type="transmembrane region" description="Helical" evidence="2">
    <location>
        <begin position="79"/>
        <end position="103"/>
    </location>
</feature>
<keyword evidence="2" id="KW-0472">Membrane</keyword>
<organism evidence="3 4">
    <name type="scientific">Candidatus Taylorbacteria bacterium RIFCSPHIGHO2_12_FULL_45_16</name>
    <dbReference type="NCBI Taxonomy" id="1802315"/>
    <lineage>
        <taxon>Bacteria</taxon>
        <taxon>Candidatus Tayloriibacteriota</taxon>
    </lineage>
</organism>
<feature type="transmembrane region" description="Helical" evidence="2">
    <location>
        <begin position="288"/>
        <end position="313"/>
    </location>
</feature>
<evidence type="ECO:0000313" key="3">
    <source>
        <dbReference type="EMBL" id="OHA28784.1"/>
    </source>
</evidence>
<dbReference type="AlphaFoldDB" id="A0A1G2MY75"/>
<feature type="transmembrane region" description="Helical" evidence="2">
    <location>
        <begin position="54"/>
        <end position="73"/>
    </location>
</feature>
<feature type="transmembrane region" description="Helical" evidence="2">
    <location>
        <begin position="197"/>
        <end position="229"/>
    </location>
</feature>
<feature type="transmembrane region" description="Helical" evidence="2">
    <location>
        <begin position="241"/>
        <end position="267"/>
    </location>
</feature>
<name>A0A1G2MY75_9BACT</name>
<comment type="caution">
    <text evidence="3">The sequence shown here is derived from an EMBL/GenBank/DDBJ whole genome shotgun (WGS) entry which is preliminary data.</text>
</comment>
<gene>
    <name evidence="3" type="ORF">A3F51_02260</name>
</gene>
<dbReference type="EMBL" id="MHRT01000007">
    <property type="protein sequence ID" value="OHA28784.1"/>
    <property type="molecule type" value="Genomic_DNA"/>
</dbReference>
<evidence type="ECO:0000256" key="1">
    <source>
        <dbReference type="SAM" id="MobiDB-lite"/>
    </source>
</evidence>
<dbReference type="STRING" id="1802315.A3F51_02260"/>
<evidence type="ECO:0008006" key="5">
    <source>
        <dbReference type="Google" id="ProtNLM"/>
    </source>
</evidence>
<keyword evidence="2" id="KW-1133">Transmembrane helix</keyword>
<keyword evidence="2" id="KW-0812">Transmembrane</keyword>
<reference evidence="3 4" key="1">
    <citation type="journal article" date="2016" name="Nat. Commun.">
        <title>Thousands of microbial genomes shed light on interconnected biogeochemical processes in an aquifer system.</title>
        <authorList>
            <person name="Anantharaman K."/>
            <person name="Brown C.T."/>
            <person name="Hug L.A."/>
            <person name="Sharon I."/>
            <person name="Castelle C.J."/>
            <person name="Probst A.J."/>
            <person name="Thomas B.C."/>
            <person name="Singh A."/>
            <person name="Wilkins M.J."/>
            <person name="Karaoz U."/>
            <person name="Brodie E.L."/>
            <person name="Williams K.H."/>
            <person name="Hubbard S.S."/>
            <person name="Banfield J.F."/>
        </authorList>
    </citation>
    <scope>NUCLEOTIDE SEQUENCE [LARGE SCALE GENOMIC DNA]</scope>
</reference>